<reference evidence="5" key="1">
    <citation type="submission" date="2018-02" db="EMBL/GenBank/DDBJ databases">
        <authorList>
            <person name="Hornung B."/>
        </authorList>
    </citation>
    <scope>NUCLEOTIDE SEQUENCE [LARGE SCALE GENOMIC DNA]</scope>
</reference>
<dbReference type="OrthoDB" id="9790710at2"/>
<keyword evidence="1" id="KW-0328">Glycosyltransferase</keyword>
<dbReference type="SUPFAM" id="SSF53756">
    <property type="entry name" value="UDP-Glycosyltransferase/glycogen phosphorylase"/>
    <property type="match status" value="1"/>
</dbReference>
<accession>A0A375I2M5</accession>
<dbReference type="AlphaFoldDB" id="A0A375I2M5"/>
<evidence type="ECO:0000256" key="2">
    <source>
        <dbReference type="ARBA" id="ARBA00022679"/>
    </source>
</evidence>
<evidence type="ECO:0000259" key="3">
    <source>
        <dbReference type="Pfam" id="PF13439"/>
    </source>
</evidence>
<dbReference type="Gene3D" id="3.40.50.2000">
    <property type="entry name" value="Glycogen Phosphorylase B"/>
    <property type="match status" value="2"/>
</dbReference>
<evidence type="ECO:0000256" key="1">
    <source>
        <dbReference type="ARBA" id="ARBA00022676"/>
    </source>
</evidence>
<keyword evidence="5" id="KW-1185">Reference proteome</keyword>
<dbReference type="Pfam" id="PF13439">
    <property type="entry name" value="Glyco_transf_4"/>
    <property type="match status" value="1"/>
</dbReference>
<name>A0A375I2M5_9ACTN</name>
<dbReference type="Proteomes" id="UP000265962">
    <property type="component" value="Unassembled WGS sequence"/>
</dbReference>
<dbReference type="PANTHER" id="PTHR12526:SF510">
    <property type="entry name" value="D-INOSITOL 3-PHOSPHATE GLYCOSYLTRANSFERASE"/>
    <property type="match status" value="1"/>
</dbReference>
<evidence type="ECO:0000313" key="4">
    <source>
        <dbReference type="EMBL" id="SPF68371.1"/>
    </source>
</evidence>
<dbReference type="EMBL" id="OMOH01000004">
    <property type="protein sequence ID" value="SPF68371.1"/>
    <property type="molecule type" value="Genomic_DNA"/>
</dbReference>
<organism evidence="4 5">
    <name type="scientific">Propionibacterium ruminifibrarum</name>
    <dbReference type="NCBI Taxonomy" id="1962131"/>
    <lineage>
        <taxon>Bacteria</taxon>
        <taxon>Bacillati</taxon>
        <taxon>Actinomycetota</taxon>
        <taxon>Actinomycetes</taxon>
        <taxon>Propionibacteriales</taxon>
        <taxon>Propionibacteriaceae</taxon>
        <taxon>Propionibacterium</taxon>
    </lineage>
</organism>
<dbReference type="RefSeq" id="WP_119715529.1">
    <property type="nucleotide sequence ID" value="NZ_OMOH01000004.1"/>
</dbReference>
<keyword evidence="2 4" id="KW-0808">Transferase</keyword>
<gene>
    <name evidence="4" type="ORF">PROPJV5_1366</name>
</gene>
<feature type="domain" description="Glycosyltransferase subfamily 4-like N-terminal" evidence="3">
    <location>
        <begin position="19"/>
        <end position="184"/>
    </location>
</feature>
<protein>
    <submittedName>
        <fullName evidence="4">Glycosyltransferase subfamily 4-like, N-terminal domain</fullName>
    </submittedName>
</protein>
<dbReference type="GO" id="GO:0016757">
    <property type="term" value="F:glycosyltransferase activity"/>
    <property type="evidence" value="ECO:0007669"/>
    <property type="project" value="UniProtKB-KW"/>
</dbReference>
<dbReference type="PANTHER" id="PTHR12526">
    <property type="entry name" value="GLYCOSYLTRANSFERASE"/>
    <property type="match status" value="1"/>
</dbReference>
<sequence>MRIAYVTVDPGIPVFGTKGASVHVQEVVRELLARGHEVRVYTTRRGHEVPDDLAGLPVTELPVAAQDPAGRERAQQEAVAEITRRLLSEGADMVYERYSLFSTVLAGLHESAGVPGVLEVNAPLIDEQRTYRGLVDEAGALAALRAQVEAAAATICVSDPVRRWVVERTGATRAATVPNGVSVRRIVPRPPSPGVPVVAFVGTLKPWHGVEDLLKAASLAGEPWRLRIIGDGPRRAELERLAARLGLRADFRGAVAPQDMPSHLAGAAIGAAPYPRTGAEDDQYFSPLKVYEYLAAGLPVVASRVGQLPEILDGLGVLVPPSDPAALARAIDALAADPDRRDELGRAGRRRAEERHSWAGVVDRIMRLAGMEDDHG</sequence>
<dbReference type="CDD" id="cd03801">
    <property type="entry name" value="GT4_PimA-like"/>
    <property type="match status" value="1"/>
</dbReference>
<dbReference type="Pfam" id="PF13692">
    <property type="entry name" value="Glyco_trans_1_4"/>
    <property type="match status" value="1"/>
</dbReference>
<dbReference type="InterPro" id="IPR028098">
    <property type="entry name" value="Glyco_trans_4-like_N"/>
</dbReference>
<proteinExistence type="predicted"/>
<evidence type="ECO:0000313" key="5">
    <source>
        <dbReference type="Proteomes" id="UP000265962"/>
    </source>
</evidence>